<sequence length="110" mass="12782">MEQKIKLRIVSKSADILVSMLFASTGNKKTETEGYKIVKATYNDIYVYIYTLDKSIQELILNSEKWKEEDLETELEDAGRYDTRWALLKQKITQQYYALASKKGNSSCPR</sequence>
<reference evidence="1 2" key="1">
    <citation type="submission" date="2023-11" db="EMBL/GenBank/DDBJ databases">
        <authorList>
            <person name="Hedman E."/>
            <person name="Englund M."/>
            <person name="Stromberg M."/>
            <person name="Nyberg Akerstrom W."/>
            <person name="Nylinder S."/>
            <person name="Jareborg N."/>
            <person name="Kallberg Y."/>
            <person name="Kronander E."/>
        </authorList>
    </citation>
    <scope>NUCLEOTIDE SEQUENCE [LARGE SCALE GENOMIC DNA]</scope>
</reference>
<organism evidence="1 2">
    <name type="scientific">Parnassius mnemosyne</name>
    <name type="common">clouded apollo</name>
    <dbReference type="NCBI Taxonomy" id="213953"/>
    <lineage>
        <taxon>Eukaryota</taxon>
        <taxon>Metazoa</taxon>
        <taxon>Ecdysozoa</taxon>
        <taxon>Arthropoda</taxon>
        <taxon>Hexapoda</taxon>
        <taxon>Insecta</taxon>
        <taxon>Pterygota</taxon>
        <taxon>Neoptera</taxon>
        <taxon>Endopterygota</taxon>
        <taxon>Lepidoptera</taxon>
        <taxon>Glossata</taxon>
        <taxon>Ditrysia</taxon>
        <taxon>Papilionoidea</taxon>
        <taxon>Papilionidae</taxon>
        <taxon>Parnassiinae</taxon>
        <taxon>Parnassini</taxon>
        <taxon>Parnassius</taxon>
        <taxon>Driopa</taxon>
    </lineage>
</organism>
<gene>
    <name evidence="1" type="ORF">PARMNEM_LOCUS15373</name>
</gene>
<dbReference type="Proteomes" id="UP001314205">
    <property type="component" value="Unassembled WGS sequence"/>
</dbReference>
<comment type="caution">
    <text evidence="1">The sequence shown here is derived from an EMBL/GenBank/DDBJ whole genome shotgun (WGS) entry which is preliminary data.</text>
</comment>
<name>A0AAV1LKI7_9NEOP</name>
<dbReference type="EMBL" id="CAVLGL010000093">
    <property type="protein sequence ID" value="CAK1595963.1"/>
    <property type="molecule type" value="Genomic_DNA"/>
</dbReference>
<evidence type="ECO:0000313" key="2">
    <source>
        <dbReference type="Proteomes" id="UP001314205"/>
    </source>
</evidence>
<protein>
    <submittedName>
        <fullName evidence="1">Uncharacterized protein</fullName>
    </submittedName>
</protein>
<keyword evidence="2" id="KW-1185">Reference proteome</keyword>
<accession>A0AAV1LKI7</accession>
<dbReference type="AlphaFoldDB" id="A0AAV1LKI7"/>
<evidence type="ECO:0000313" key="1">
    <source>
        <dbReference type="EMBL" id="CAK1595963.1"/>
    </source>
</evidence>
<proteinExistence type="predicted"/>